<protein>
    <submittedName>
        <fullName evidence="5">AraC family transcriptional regulator</fullName>
    </submittedName>
</protein>
<proteinExistence type="predicted"/>
<gene>
    <name evidence="5" type="ORF">KGD84_13030</name>
</gene>
<sequence length="316" mass="34144">MDTLSEVLDHIRSSGALVGRNLMSPPWSIGFDEGASMTLVTMLRGDGWIVQEGAGPVRLSNRDLAVVTGPRPFGVTSDPDARIAPLYVLSAQGTCTDGAGRALAQEDVSLGVRTCGTRLDAEHALLTGSYTATGRIADRLLTALPRVLVVPGRHRRSAPLELLEAEIARDEPGQQAVLDRLLDLVLVGTLRDWFALPEASAPRWYRAAADPVVGPALSAIHDDPARPWDVGSLAREAEVSRATFARRFTEVMGEPPISYLTGWRLCLAADLLQRSDDSIESIARRVGYSSAYALSAAFVREYDVRPGRHRALARAL</sequence>
<evidence type="ECO:0000256" key="3">
    <source>
        <dbReference type="ARBA" id="ARBA00023163"/>
    </source>
</evidence>
<dbReference type="PANTHER" id="PTHR46796:SF13">
    <property type="entry name" value="HTH-TYPE TRANSCRIPTIONAL ACTIVATOR RHAS"/>
    <property type="match status" value="1"/>
</dbReference>
<dbReference type="InterPro" id="IPR032783">
    <property type="entry name" value="AraC_lig"/>
</dbReference>
<dbReference type="PROSITE" id="PS01124">
    <property type="entry name" value="HTH_ARAC_FAMILY_2"/>
    <property type="match status" value="1"/>
</dbReference>
<reference evidence="5 6" key="1">
    <citation type="submission" date="2021-05" db="EMBL/GenBank/DDBJ databases">
        <title>Direct Submission.</title>
        <authorList>
            <person name="Li K."/>
            <person name="Gao J."/>
        </authorList>
    </citation>
    <scope>NUCLEOTIDE SEQUENCE [LARGE SCALE GENOMIC DNA]</scope>
    <source>
        <strain evidence="5 6">Mg02</strain>
    </source>
</reference>
<keyword evidence="3" id="KW-0804">Transcription</keyword>
<keyword evidence="6" id="KW-1185">Reference proteome</keyword>
<evidence type="ECO:0000256" key="2">
    <source>
        <dbReference type="ARBA" id="ARBA00023125"/>
    </source>
</evidence>
<dbReference type="SMART" id="SM00342">
    <property type="entry name" value="HTH_ARAC"/>
    <property type="match status" value="1"/>
</dbReference>
<dbReference type="Proteomes" id="UP000676079">
    <property type="component" value="Chromosome"/>
</dbReference>
<dbReference type="InterPro" id="IPR009057">
    <property type="entry name" value="Homeodomain-like_sf"/>
</dbReference>
<dbReference type="RefSeq" id="WP_220560587.1">
    <property type="nucleotide sequence ID" value="NZ_CP074133.1"/>
</dbReference>
<dbReference type="Pfam" id="PF12852">
    <property type="entry name" value="Cupin_6"/>
    <property type="match status" value="1"/>
</dbReference>
<organism evidence="5 6">
    <name type="scientific">Nocardiopsis changdeensis</name>
    <dbReference type="NCBI Taxonomy" id="2831969"/>
    <lineage>
        <taxon>Bacteria</taxon>
        <taxon>Bacillati</taxon>
        <taxon>Actinomycetota</taxon>
        <taxon>Actinomycetes</taxon>
        <taxon>Streptosporangiales</taxon>
        <taxon>Nocardiopsidaceae</taxon>
        <taxon>Nocardiopsis</taxon>
    </lineage>
</organism>
<feature type="domain" description="HTH araC/xylS-type" evidence="4">
    <location>
        <begin position="214"/>
        <end position="312"/>
    </location>
</feature>
<dbReference type="SUPFAM" id="SSF46689">
    <property type="entry name" value="Homeodomain-like"/>
    <property type="match status" value="2"/>
</dbReference>
<evidence type="ECO:0000259" key="4">
    <source>
        <dbReference type="PROSITE" id="PS01124"/>
    </source>
</evidence>
<evidence type="ECO:0000256" key="1">
    <source>
        <dbReference type="ARBA" id="ARBA00023015"/>
    </source>
</evidence>
<dbReference type="InterPro" id="IPR018060">
    <property type="entry name" value="HTH_AraC"/>
</dbReference>
<evidence type="ECO:0000313" key="5">
    <source>
        <dbReference type="EMBL" id="QUX25095.1"/>
    </source>
</evidence>
<keyword evidence="2" id="KW-0238">DNA-binding</keyword>
<dbReference type="EMBL" id="CP074133">
    <property type="protein sequence ID" value="QUX25095.1"/>
    <property type="molecule type" value="Genomic_DNA"/>
</dbReference>
<dbReference type="Gene3D" id="1.10.10.60">
    <property type="entry name" value="Homeodomain-like"/>
    <property type="match status" value="1"/>
</dbReference>
<name>A0ABX8BS77_9ACTN</name>
<dbReference type="InterPro" id="IPR050204">
    <property type="entry name" value="AraC_XylS_family_regulators"/>
</dbReference>
<dbReference type="Pfam" id="PF12833">
    <property type="entry name" value="HTH_18"/>
    <property type="match status" value="1"/>
</dbReference>
<accession>A0ABX8BS77</accession>
<keyword evidence="1" id="KW-0805">Transcription regulation</keyword>
<evidence type="ECO:0000313" key="6">
    <source>
        <dbReference type="Proteomes" id="UP000676079"/>
    </source>
</evidence>
<dbReference type="PANTHER" id="PTHR46796">
    <property type="entry name" value="HTH-TYPE TRANSCRIPTIONAL ACTIVATOR RHAS-RELATED"/>
    <property type="match status" value="1"/>
</dbReference>